<feature type="region of interest" description="Disordered" evidence="1">
    <location>
        <begin position="81"/>
        <end position="173"/>
    </location>
</feature>
<feature type="compositionally biased region" description="Gly residues" evidence="1">
    <location>
        <begin position="109"/>
        <end position="118"/>
    </location>
</feature>
<feature type="region of interest" description="Disordered" evidence="1">
    <location>
        <begin position="1"/>
        <end position="27"/>
    </location>
</feature>
<proteinExistence type="predicted"/>
<evidence type="ECO:0000313" key="3">
    <source>
        <dbReference type="Proteomes" id="UP001163333"/>
    </source>
</evidence>
<accession>A0A9X9JR18</accession>
<dbReference type="KEGG" id="vg:80832258"/>
<feature type="compositionally biased region" description="Low complexity" evidence="1">
    <location>
        <begin position="12"/>
        <end position="27"/>
    </location>
</feature>
<dbReference type="RefSeq" id="YP_010845108.1">
    <property type="nucleotide sequence ID" value="NC_079185.1"/>
</dbReference>
<protein>
    <submittedName>
        <fullName evidence="2">Uncharacterized protein</fullName>
    </submittedName>
</protein>
<sequence length="173" mass="19174">MTTPTLMHPDMQQAPVQQQPQQGGQQQFNQPVAQFNLLTSRNRRSDRAPHYFGAVRLNGVWYEVATWIQFSRNGGEQFLSNSITPSTAEQAARHEERERSFQSRTHGGQANGQAGGAGVPQAHQQGTAQYAAPNSMAEVSQNHEQNPKEIVVLDEAGNPIPVTDTRHPNYTPF</sequence>
<keyword evidence="3" id="KW-1185">Reference proteome</keyword>
<dbReference type="Proteomes" id="UP001163333">
    <property type="component" value="Segment"/>
</dbReference>
<evidence type="ECO:0000313" key="2">
    <source>
        <dbReference type="EMBL" id="UYD72103.1"/>
    </source>
</evidence>
<dbReference type="GeneID" id="80832258"/>
<reference evidence="2" key="1">
    <citation type="submission" date="2022-07" db="EMBL/GenBank/DDBJ databases">
        <authorList>
            <person name="Liu S."/>
        </authorList>
    </citation>
    <scope>NUCLEOTIDE SEQUENCE</scope>
</reference>
<dbReference type="EMBL" id="OP056089">
    <property type="protein sequence ID" value="UYD72103.1"/>
    <property type="molecule type" value="Genomic_DNA"/>
</dbReference>
<evidence type="ECO:0000256" key="1">
    <source>
        <dbReference type="SAM" id="MobiDB-lite"/>
    </source>
</evidence>
<name>A0A9X9JR18_9CAUD</name>
<feature type="compositionally biased region" description="Basic and acidic residues" evidence="1">
    <location>
        <begin position="91"/>
        <end position="101"/>
    </location>
</feature>
<organism evidence="2 3">
    <name type="scientific">Vibrio phage vB_VpaM_VPs20</name>
    <dbReference type="NCBI Taxonomy" id="2978980"/>
    <lineage>
        <taxon>Viruses</taxon>
        <taxon>Duplodnaviria</taxon>
        <taxon>Heunggongvirae</taxon>
        <taxon>Uroviricota</taxon>
        <taxon>Caudoviricetes</taxon>
        <taxon>Chaseviridae</taxon>
        <taxon>Nefertitivirinae</taxon>
        <taxon>Liaoningvirus</taxon>
        <taxon>Liaoningvirus VPs20</taxon>
    </lineage>
</organism>